<dbReference type="PANTHER" id="PTHR44757:SF2">
    <property type="entry name" value="BIOFILM ARCHITECTURE MAINTENANCE PROTEIN MBAA"/>
    <property type="match status" value="1"/>
</dbReference>
<dbReference type="Gene3D" id="3.30.450.20">
    <property type="entry name" value="PAS domain"/>
    <property type="match status" value="2"/>
</dbReference>
<dbReference type="InterPro" id="IPR043128">
    <property type="entry name" value="Rev_trsase/Diguanyl_cyclase"/>
</dbReference>
<evidence type="ECO:0000259" key="4">
    <source>
        <dbReference type="PROSITE" id="PS50887"/>
    </source>
</evidence>
<dbReference type="PANTHER" id="PTHR44757">
    <property type="entry name" value="DIGUANYLATE CYCLASE DGCP"/>
    <property type="match status" value="1"/>
</dbReference>
<dbReference type="Gene3D" id="3.20.20.450">
    <property type="entry name" value="EAL domain"/>
    <property type="match status" value="1"/>
</dbReference>
<dbReference type="InterPro" id="IPR035919">
    <property type="entry name" value="EAL_sf"/>
</dbReference>
<dbReference type="SUPFAM" id="SSF55073">
    <property type="entry name" value="Nucleotide cyclase"/>
    <property type="match status" value="1"/>
</dbReference>
<dbReference type="InterPro" id="IPR000160">
    <property type="entry name" value="GGDEF_dom"/>
</dbReference>
<dbReference type="InterPro" id="IPR052155">
    <property type="entry name" value="Biofilm_reg_signaling"/>
</dbReference>
<dbReference type="GeneID" id="98405066"/>
<dbReference type="SMART" id="SM00091">
    <property type="entry name" value="PAS"/>
    <property type="match status" value="2"/>
</dbReference>
<dbReference type="PROSITE" id="PS50883">
    <property type="entry name" value="EAL"/>
    <property type="match status" value="1"/>
</dbReference>
<feature type="domain" description="GGDEF" evidence="4">
    <location>
        <begin position="323"/>
        <end position="455"/>
    </location>
</feature>
<name>A0A643FX28_9BURK</name>
<accession>A0A643FX28</accession>
<dbReference type="Pfam" id="PF00563">
    <property type="entry name" value="EAL"/>
    <property type="match status" value="1"/>
</dbReference>
<dbReference type="NCBIfam" id="TIGR00254">
    <property type="entry name" value="GGDEF"/>
    <property type="match status" value="1"/>
</dbReference>
<feature type="domain" description="EAL" evidence="3">
    <location>
        <begin position="464"/>
        <end position="714"/>
    </location>
</feature>
<organism evidence="5 6">
    <name type="scientific">Cupriavidus basilensis</name>
    <dbReference type="NCBI Taxonomy" id="68895"/>
    <lineage>
        <taxon>Bacteria</taxon>
        <taxon>Pseudomonadati</taxon>
        <taxon>Pseudomonadota</taxon>
        <taxon>Betaproteobacteria</taxon>
        <taxon>Burkholderiales</taxon>
        <taxon>Burkholderiaceae</taxon>
        <taxon>Cupriavidus</taxon>
    </lineage>
</organism>
<dbReference type="Gene3D" id="3.30.70.270">
    <property type="match status" value="1"/>
</dbReference>
<dbReference type="CDD" id="cd01949">
    <property type="entry name" value="GGDEF"/>
    <property type="match status" value="1"/>
</dbReference>
<dbReference type="PROSITE" id="PS50113">
    <property type="entry name" value="PAC"/>
    <property type="match status" value="1"/>
</dbReference>
<dbReference type="CDD" id="cd01948">
    <property type="entry name" value="EAL"/>
    <property type="match status" value="1"/>
</dbReference>
<feature type="domain" description="PAS" evidence="1">
    <location>
        <begin position="10"/>
        <end position="83"/>
    </location>
</feature>
<dbReference type="NCBIfam" id="TIGR00229">
    <property type="entry name" value="sensory_box"/>
    <property type="match status" value="1"/>
</dbReference>
<dbReference type="RefSeq" id="WP_150985608.1">
    <property type="nucleotide sequence ID" value="NZ_CP062804.1"/>
</dbReference>
<dbReference type="AlphaFoldDB" id="A0A643FX28"/>
<dbReference type="InterPro" id="IPR001633">
    <property type="entry name" value="EAL_dom"/>
</dbReference>
<protein>
    <submittedName>
        <fullName evidence="5">EAL domain-containing protein</fullName>
    </submittedName>
</protein>
<evidence type="ECO:0000259" key="2">
    <source>
        <dbReference type="PROSITE" id="PS50113"/>
    </source>
</evidence>
<dbReference type="InterPro" id="IPR029787">
    <property type="entry name" value="Nucleotide_cyclase"/>
</dbReference>
<dbReference type="SMART" id="SM00086">
    <property type="entry name" value="PAC"/>
    <property type="match status" value="1"/>
</dbReference>
<dbReference type="SMART" id="SM00052">
    <property type="entry name" value="EAL"/>
    <property type="match status" value="1"/>
</dbReference>
<dbReference type="Pfam" id="PF00990">
    <property type="entry name" value="GGDEF"/>
    <property type="match status" value="1"/>
</dbReference>
<dbReference type="Pfam" id="PF12860">
    <property type="entry name" value="PAS_7"/>
    <property type="match status" value="1"/>
</dbReference>
<reference evidence="5 6" key="1">
    <citation type="submission" date="2020-10" db="EMBL/GenBank/DDBJ databases">
        <title>Complete genome sequence of Cupriavidus basilensis CCUG 49340T.</title>
        <authorList>
            <person name="Salva-Serra F."/>
            <person name="Donoso R.A."/>
            <person name="Cho K.H."/>
            <person name="Yoo J.A."/>
            <person name="Lee K."/>
            <person name="Yoon S.-H."/>
            <person name="Perez-Pantoja D."/>
            <person name="Moore E.R.B."/>
        </authorList>
    </citation>
    <scope>NUCLEOTIDE SEQUENCE [LARGE SCALE GENOMIC DNA]</scope>
    <source>
        <strain evidence="6">CCUG 49340</strain>
    </source>
</reference>
<dbReference type="Proteomes" id="UP000397656">
    <property type="component" value="Chromosome 2"/>
</dbReference>
<dbReference type="PROSITE" id="PS50112">
    <property type="entry name" value="PAS"/>
    <property type="match status" value="1"/>
</dbReference>
<evidence type="ECO:0000313" key="5">
    <source>
        <dbReference type="EMBL" id="QOT78898.1"/>
    </source>
</evidence>
<evidence type="ECO:0000259" key="3">
    <source>
        <dbReference type="PROSITE" id="PS50883"/>
    </source>
</evidence>
<dbReference type="CDD" id="cd00130">
    <property type="entry name" value="PAS"/>
    <property type="match status" value="1"/>
</dbReference>
<evidence type="ECO:0000313" key="6">
    <source>
        <dbReference type="Proteomes" id="UP000397656"/>
    </source>
</evidence>
<dbReference type="InterPro" id="IPR000014">
    <property type="entry name" value="PAS"/>
</dbReference>
<proteinExistence type="predicted"/>
<dbReference type="InterPro" id="IPR000700">
    <property type="entry name" value="PAS-assoc_C"/>
</dbReference>
<dbReference type="EMBL" id="CP062804">
    <property type="protein sequence ID" value="QOT78898.1"/>
    <property type="molecule type" value="Genomic_DNA"/>
</dbReference>
<feature type="domain" description="PAC" evidence="2">
    <location>
        <begin position="85"/>
        <end position="138"/>
    </location>
</feature>
<dbReference type="PROSITE" id="PS50887">
    <property type="entry name" value="GGDEF"/>
    <property type="match status" value="1"/>
</dbReference>
<sequence length="725" mass="80078">MPHIQGPPGETELFRTLVLGVTDYAIYALDPAGIVSSWNSGAQRAKGYTRDEILGAHFSCFYTPEDRAAGLPEQALRQAREAGRFAAEGCWRLRKDGSRFWAHVLITPIFDRKGKQLGYAKVTRDMTQQKADAERIAEVTRTLDLALENMSQGLCLFDPHGTIILTNRRMEEIFRGAGAALVPGADFLALCRTMAGVRESEIAAPGVLASRLYGDMRAEAGQSDDRAEQYAQALCERHREILRRHQQWRSVEALPDGRAIALSHSAMADGSWVTTCEDVTEQRRIEAKIQYMARHDGLTGLPNRSYFNDYLDEELLRAQKQGSRVATLGIDLDRFKEINDLHGHAAGDTVLRAVSQRIASQLEPGEFIARIGGDEFIAVKRFERQAELSDFSARLVTCLSEPVRLEGFDLTTGASIGIAIYPGDGTHRDQLVSNTDLAMYRAKGSLSESICFYESRMDEAERERRALAGELWTAIAANQFVLDYQVQTAIASGEAIGCEVLLRWHHPERGLIAPDSFIPLAEECGAILPIGEWVLRTACQEAAQWTFPRKISVNLSPVQITHGNLVTLVAQVLEETGLAAGRLELEITESTIIGDKERALDILRRIKALGVTIAIDDFGTGYSSLDTLRSFPFDKIKLDRTFIAEISDSQQAKAIIRAILALGQSLAIPVLAEGVETDEQLSLLQAEGCDEAQGFLLGRPQPLEHFRRAHAVVGPRLVTAQTPER</sequence>
<dbReference type="SUPFAM" id="SSF55785">
    <property type="entry name" value="PYP-like sensor domain (PAS domain)"/>
    <property type="match status" value="2"/>
</dbReference>
<evidence type="ECO:0000259" key="1">
    <source>
        <dbReference type="PROSITE" id="PS50112"/>
    </source>
</evidence>
<dbReference type="Pfam" id="PF13426">
    <property type="entry name" value="PAS_9"/>
    <property type="match status" value="1"/>
</dbReference>
<gene>
    <name evidence="5" type="ORF">F7R26_029360</name>
</gene>
<dbReference type="SMART" id="SM00267">
    <property type="entry name" value="GGDEF"/>
    <property type="match status" value="1"/>
</dbReference>
<dbReference type="InterPro" id="IPR001610">
    <property type="entry name" value="PAC"/>
</dbReference>
<dbReference type="InterPro" id="IPR035965">
    <property type="entry name" value="PAS-like_dom_sf"/>
</dbReference>
<dbReference type="SUPFAM" id="SSF141868">
    <property type="entry name" value="EAL domain-like"/>
    <property type="match status" value="1"/>
</dbReference>